<dbReference type="EMBL" id="JASBWR010000085">
    <property type="protein sequence ID" value="KAJ9097474.1"/>
    <property type="molecule type" value="Genomic_DNA"/>
</dbReference>
<reference evidence="1" key="1">
    <citation type="submission" date="2023-04" db="EMBL/GenBank/DDBJ databases">
        <title>Draft Genome sequencing of Naganishia species isolated from polar environments using Oxford Nanopore Technology.</title>
        <authorList>
            <person name="Leo P."/>
            <person name="Venkateswaran K."/>
        </authorList>
    </citation>
    <scope>NUCLEOTIDE SEQUENCE</scope>
    <source>
        <strain evidence="1">MNA-CCFEE 5261</strain>
    </source>
</reference>
<dbReference type="Proteomes" id="UP001241377">
    <property type="component" value="Unassembled WGS sequence"/>
</dbReference>
<sequence>MIVDHTAALLVTEERSFAQFDKIKPINVPIGSSGRKRSWNDEDDQPVSRWKHVKRLAPSATVTNPAQERATIQEEIATRLDSIDALIWSTGFDRAVDNQKLSDTKGSDTLERDLNSSDFSASNSNSALLNSATSHVTVPYELFEMRISGEQATREPTERTVAPVRLDYIMLNDISVSVLLRTQHRRVVSQIPVTSDSLPEWPLFEASHTHTDLLVVQPDSSTIAGMNSKNELKEQDTGYLKFCSKLEVLRSASHQALESLEWMQGVAYKADAVFSSYDSDSAAFCDHFSAILGTLQTITEGISELTKLPLSYKTALTEKLATYIAPEFVDPVFSFLEKVLQAIKNFKANIGGVQTSTNAMYAAYKTFQNHAATICSEKPFETYGYEVTSISSFIRAVKSRIDTSLGTYTNLEKMGASYLQKLDESTNQQNMSMPVQGLDQDISTCRLQLDETFMSIIGDVERSIQAVEKLPDKLHAVHRTLSVVHDDVRLFGGAVTAISLQCKQVEEKVVAVDMLRVHAERICSAIKPFEQVLARFGIQKDPLWTSDTVDIRASSTAAPVPIQSEDISIVTQFIQLLTSHLPKLAFAGLDLVLDHHLDLTRTRMNLERITEGLALTDRQSLEGNLKAYMQTLGELTATAQPEHSITLGQDQEELDVPSEFRNALSVIDLDHLQMFNAVQEKLSKIQEGFPRSSTSAQFPSEPTVDSKADSIVPPGNTEASSIAKDGSCLPDAIAR</sequence>
<evidence type="ECO:0000313" key="2">
    <source>
        <dbReference type="Proteomes" id="UP001241377"/>
    </source>
</evidence>
<keyword evidence="2" id="KW-1185">Reference proteome</keyword>
<evidence type="ECO:0000313" key="1">
    <source>
        <dbReference type="EMBL" id="KAJ9097474.1"/>
    </source>
</evidence>
<organism evidence="1 2">
    <name type="scientific">Naganishia cerealis</name>
    <dbReference type="NCBI Taxonomy" id="610337"/>
    <lineage>
        <taxon>Eukaryota</taxon>
        <taxon>Fungi</taxon>
        <taxon>Dikarya</taxon>
        <taxon>Basidiomycota</taxon>
        <taxon>Agaricomycotina</taxon>
        <taxon>Tremellomycetes</taxon>
        <taxon>Filobasidiales</taxon>
        <taxon>Filobasidiaceae</taxon>
        <taxon>Naganishia</taxon>
    </lineage>
</organism>
<protein>
    <submittedName>
        <fullName evidence="1">Uncharacterized protein</fullName>
    </submittedName>
</protein>
<comment type="caution">
    <text evidence="1">The sequence shown here is derived from an EMBL/GenBank/DDBJ whole genome shotgun (WGS) entry which is preliminary data.</text>
</comment>
<gene>
    <name evidence="1" type="ORF">QFC19_006743</name>
</gene>
<proteinExistence type="predicted"/>
<accession>A0ACC2VE85</accession>
<name>A0ACC2VE85_9TREE</name>